<keyword evidence="2" id="KW-1185">Reference proteome</keyword>
<dbReference type="Proteomes" id="UP001501175">
    <property type="component" value="Unassembled WGS sequence"/>
</dbReference>
<comment type="caution">
    <text evidence="1">The sequence shown here is derived from an EMBL/GenBank/DDBJ whole genome shotgun (WGS) entry which is preliminary data.</text>
</comment>
<organism evidence="1 2">
    <name type="scientific">Nibrella saemangeumensis</name>
    <dbReference type="NCBI Taxonomy" id="1084526"/>
    <lineage>
        <taxon>Bacteria</taxon>
        <taxon>Pseudomonadati</taxon>
        <taxon>Bacteroidota</taxon>
        <taxon>Cytophagia</taxon>
        <taxon>Cytophagales</taxon>
        <taxon>Spirosomataceae</taxon>
        <taxon>Nibrella</taxon>
    </lineage>
</organism>
<gene>
    <name evidence="1" type="ORF">GCM10023189_44760</name>
</gene>
<dbReference type="RefSeq" id="WP_345247251.1">
    <property type="nucleotide sequence ID" value="NZ_BAABHD010000078.1"/>
</dbReference>
<accession>A0ABP8NFW4</accession>
<name>A0ABP8NFW4_9BACT</name>
<protein>
    <submittedName>
        <fullName evidence="1">Uncharacterized protein</fullName>
    </submittedName>
</protein>
<evidence type="ECO:0000313" key="1">
    <source>
        <dbReference type="EMBL" id="GAA4464877.1"/>
    </source>
</evidence>
<reference evidence="2" key="1">
    <citation type="journal article" date="2019" name="Int. J. Syst. Evol. Microbiol.">
        <title>The Global Catalogue of Microorganisms (GCM) 10K type strain sequencing project: providing services to taxonomists for standard genome sequencing and annotation.</title>
        <authorList>
            <consortium name="The Broad Institute Genomics Platform"/>
            <consortium name="The Broad Institute Genome Sequencing Center for Infectious Disease"/>
            <person name="Wu L."/>
            <person name="Ma J."/>
        </authorList>
    </citation>
    <scope>NUCLEOTIDE SEQUENCE [LARGE SCALE GENOMIC DNA]</scope>
    <source>
        <strain evidence="2">JCM 17927</strain>
    </source>
</reference>
<evidence type="ECO:0000313" key="2">
    <source>
        <dbReference type="Proteomes" id="UP001501175"/>
    </source>
</evidence>
<sequence>MKKLVILLFAAQLSFAQNDIKISLKGDSNTEQAAKLEIIRIIQERMQKLTVAEMNSRLIVSKGVLNYYKVEEILKMHKEMYAYRSKFVTIAGNLEKANPGFSASAGGGMSWKYIQQLSGALSKADGIKQQLDLVTTSGKMIELPALPTFEISPSGGDPAGDVKAKIEAALAEAGISSQEDWNKLTKDQQDALSQKISAYNQEFFDGLKKATQDGNKQVVSIVGNVVGSMFGVPNAGSMLVGLASGGGAKALSGLVGYFVDNFQVPTEYYSAPTLKLTDSERIRIIDELHLRISELYQQTTALGASMSLEVKKRYDEISQPRNEVILYGPKK</sequence>
<dbReference type="EMBL" id="BAABHD010000078">
    <property type="protein sequence ID" value="GAA4464877.1"/>
    <property type="molecule type" value="Genomic_DNA"/>
</dbReference>
<proteinExistence type="predicted"/>